<evidence type="ECO:0000259" key="7">
    <source>
        <dbReference type="PROSITE" id="PS50863"/>
    </source>
</evidence>
<keyword evidence="2" id="KW-0805">Transcription regulation</keyword>
<evidence type="ECO:0000256" key="1">
    <source>
        <dbReference type="ARBA" id="ARBA00004123"/>
    </source>
</evidence>
<dbReference type="GO" id="GO:0003677">
    <property type="term" value="F:DNA binding"/>
    <property type="evidence" value="ECO:0007669"/>
    <property type="project" value="UniProtKB-KW"/>
</dbReference>
<keyword evidence="4" id="KW-0804">Transcription</keyword>
<name>A0A1D1YYD8_9ARAE</name>
<dbReference type="SUPFAM" id="SSF101936">
    <property type="entry name" value="DNA-binding pseudobarrel domain"/>
    <property type="match status" value="2"/>
</dbReference>
<evidence type="ECO:0000256" key="6">
    <source>
        <dbReference type="SAM" id="MobiDB-lite"/>
    </source>
</evidence>
<feature type="domain" description="TF-B3" evidence="7">
    <location>
        <begin position="409"/>
        <end position="501"/>
    </location>
</feature>
<accession>A0A1D1YYD8</accession>
<dbReference type="CDD" id="cd10017">
    <property type="entry name" value="B3_DNA"/>
    <property type="match status" value="2"/>
</dbReference>
<evidence type="ECO:0000256" key="3">
    <source>
        <dbReference type="ARBA" id="ARBA00023125"/>
    </source>
</evidence>
<dbReference type="SMART" id="SM01019">
    <property type="entry name" value="B3"/>
    <property type="match status" value="2"/>
</dbReference>
<dbReference type="InterPro" id="IPR015300">
    <property type="entry name" value="DNA-bd_pseudobarrel_sf"/>
</dbReference>
<keyword evidence="3" id="KW-0238">DNA-binding</keyword>
<dbReference type="PROSITE" id="PS50863">
    <property type="entry name" value="B3"/>
    <property type="match status" value="2"/>
</dbReference>
<evidence type="ECO:0000256" key="5">
    <source>
        <dbReference type="ARBA" id="ARBA00023242"/>
    </source>
</evidence>
<keyword evidence="5" id="KW-0539">Nucleus</keyword>
<gene>
    <name evidence="8" type="primary">Os11g0197600_3</name>
    <name evidence="8" type="ORF">g.45810</name>
</gene>
<dbReference type="Gene3D" id="2.40.330.10">
    <property type="entry name" value="DNA-binding pseudobarrel domain"/>
    <property type="match status" value="2"/>
</dbReference>
<dbReference type="EMBL" id="GDJX01008281">
    <property type="protein sequence ID" value="JAT59655.1"/>
    <property type="molecule type" value="Transcribed_RNA"/>
</dbReference>
<organism evidence="8">
    <name type="scientific">Anthurium amnicola</name>
    <dbReference type="NCBI Taxonomy" id="1678845"/>
    <lineage>
        <taxon>Eukaryota</taxon>
        <taxon>Viridiplantae</taxon>
        <taxon>Streptophyta</taxon>
        <taxon>Embryophyta</taxon>
        <taxon>Tracheophyta</taxon>
        <taxon>Spermatophyta</taxon>
        <taxon>Magnoliopsida</taxon>
        <taxon>Liliopsida</taxon>
        <taxon>Araceae</taxon>
        <taxon>Pothoideae</taxon>
        <taxon>Potheae</taxon>
        <taxon>Anthurium</taxon>
    </lineage>
</organism>
<evidence type="ECO:0000313" key="8">
    <source>
        <dbReference type="EMBL" id="JAT59655.1"/>
    </source>
</evidence>
<feature type="compositionally biased region" description="Basic residues" evidence="6">
    <location>
        <begin position="345"/>
        <end position="360"/>
    </location>
</feature>
<dbReference type="Pfam" id="PF02362">
    <property type="entry name" value="B3"/>
    <property type="match status" value="2"/>
</dbReference>
<feature type="region of interest" description="Disordered" evidence="6">
    <location>
        <begin position="312"/>
        <end position="364"/>
    </location>
</feature>
<dbReference type="PANTHER" id="PTHR31391:SF155">
    <property type="entry name" value="B3 DOMAIN-CONTAINING PROTEIN OS11G0197600"/>
    <property type="match status" value="1"/>
</dbReference>
<dbReference type="InterPro" id="IPR003340">
    <property type="entry name" value="B3_DNA-bd"/>
</dbReference>
<evidence type="ECO:0000256" key="2">
    <source>
        <dbReference type="ARBA" id="ARBA00023015"/>
    </source>
</evidence>
<feature type="region of interest" description="Disordered" evidence="6">
    <location>
        <begin position="184"/>
        <end position="216"/>
    </location>
</feature>
<dbReference type="InterPro" id="IPR044837">
    <property type="entry name" value="REM16-like"/>
</dbReference>
<protein>
    <submittedName>
        <fullName evidence="8">B3 domain-containing protein Os11g0197600</fullName>
    </submittedName>
</protein>
<sequence length="505" mass="56624">MAQSSDAPEGRRPHFFKVFSLCYTSKRLGIPPGFWKHIKHETSGGVSLTGPSGNVWNVDLVRDNDTGISFQKGWEVFVSDHNLKTGDFLLFRYDGDLSFTVLVFDPTACEKEDTFDVMPCEGVMILGESRGMRCPTECSVEDLITLTPQTDMALPLKSAGGRENPLVATCRGFAKKNVISVLESHSEGGPDANDGSRVTNEDNKAAQEGEQDSLVPQVGPLTLLHNLRPDIVANTNERCVCASMDNCELHSRLTPGHSLFKEALSSNSCPPWKQSSECHFDQVVCKVKEEPQSDQDINTAYFGESMEKKARITKSEVDKSRKVHGGNFKESSQKHKKLTVENSTHKKKKSATKQPHRKHSMNSASSDIDNVWIKVRTGHAMSHRRPITEYEKAKTLEAALLFQSENPFGICVMRDSYVYYGFYLCLPRSFSKHLPKASIKMLLLDPSNQPWDVMYVYYKGRGGLSAGWGKFARVHKLESDDVCIFELSKPYEVRVHIFRVVDESI</sequence>
<dbReference type="GO" id="GO:0005634">
    <property type="term" value="C:nucleus"/>
    <property type="evidence" value="ECO:0007669"/>
    <property type="project" value="UniProtKB-SubCell"/>
</dbReference>
<proteinExistence type="predicted"/>
<dbReference type="PANTHER" id="PTHR31391">
    <property type="entry name" value="B3 DOMAIN-CONTAINING PROTEIN OS11G0197600-RELATED"/>
    <property type="match status" value="1"/>
</dbReference>
<feature type="domain" description="TF-B3" evidence="7">
    <location>
        <begin position="13"/>
        <end position="107"/>
    </location>
</feature>
<comment type="subcellular location">
    <subcellularLocation>
        <location evidence="1">Nucleus</location>
    </subcellularLocation>
</comment>
<dbReference type="AlphaFoldDB" id="A0A1D1YYD8"/>
<evidence type="ECO:0000256" key="4">
    <source>
        <dbReference type="ARBA" id="ARBA00023163"/>
    </source>
</evidence>
<reference evidence="8" key="1">
    <citation type="submission" date="2015-07" db="EMBL/GenBank/DDBJ databases">
        <title>Transcriptome Assembly of Anthurium amnicola.</title>
        <authorList>
            <person name="Suzuki J."/>
        </authorList>
    </citation>
    <scope>NUCLEOTIDE SEQUENCE</scope>
</reference>